<feature type="transmembrane region" description="Helical" evidence="4">
    <location>
        <begin position="262"/>
        <end position="282"/>
    </location>
</feature>
<evidence type="ECO:0000256" key="2">
    <source>
        <dbReference type="ARBA" id="ARBA00022989"/>
    </source>
</evidence>
<evidence type="ECO:0000256" key="1">
    <source>
        <dbReference type="ARBA" id="ARBA00022692"/>
    </source>
</evidence>
<dbReference type="Pfam" id="PF07690">
    <property type="entry name" value="MFS_1"/>
    <property type="match status" value="1"/>
</dbReference>
<dbReference type="SUPFAM" id="SSF103473">
    <property type="entry name" value="MFS general substrate transporter"/>
    <property type="match status" value="1"/>
</dbReference>
<accession>A0A2P5TIK5</accession>
<dbReference type="InterPro" id="IPR020846">
    <property type="entry name" value="MFS_dom"/>
</dbReference>
<dbReference type="EMBL" id="MPZM01000054">
    <property type="protein sequence ID" value="PPL14635.1"/>
    <property type="molecule type" value="Genomic_DNA"/>
</dbReference>
<feature type="transmembrane region" description="Helical" evidence="4">
    <location>
        <begin position="288"/>
        <end position="308"/>
    </location>
</feature>
<dbReference type="PANTHER" id="PTHR23546:SF1">
    <property type="entry name" value="MEMBRANE PROTEIN"/>
    <property type="match status" value="1"/>
</dbReference>
<evidence type="ECO:0000313" key="7">
    <source>
        <dbReference type="Proteomes" id="UP000242231"/>
    </source>
</evidence>
<dbReference type="GO" id="GO:0022857">
    <property type="term" value="F:transmembrane transporter activity"/>
    <property type="evidence" value="ECO:0007669"/>
    <property type="project" value="InterPro"/>
</dbReference>
<feature type="transmembrane region" description="Helical" evidence="4">
    <location>
        <begin position="355"/>
        <end position="372"/>
    </location>
</feature>
<dbReference type="InterPro" id="IPR011701">
    <property type="entry name" value="MFS"/>
</dbReference>
<sequence>MNRLLPAVLACHFLAAFTVLGMPLFMPRLVAEFGLAQTSPWVGVLYSLPAVLTALSAPLWGRFADHFGRRVSLLRALAGLSLAFLLAGMAPSLSWFTLALMLQGLFGGTLAAANGYLAVNLSREQLAHALGWTQFTARLALVCAPVGLGLLADAFSVRQLYLWLALLPLLALGLALKLPGEGQSVTTAASSTGDNAVPSHWLWAAMGLQFLFFFAMVATFPYFLPYAEDLIAEPALIGLIYSLPHLVYLLAQPLAHRLQLGWRPALAWGLALQLLACLWQFQLHSLPALLAARLLFGLGIWLGFQGMNPLIGRLTRSHNAGRWFGKLDAVGKAAGVLGGLVAAWLSAGFGPHTPFVAAALACAGGLLLLNFFTMETRTDGHPTHLNPPLK</sequence>
<organism evidence="6 7">
    <name type="scientific">Oceanisphaera arctica</name>
    <dbReference type="NCBI Taxonomy" id="641510"/>
    <lineage>
        <taxon>Bacteria</taxon>
        <taxon>Pseudomonadati</taxon>
        <taxon>Pseudomonadota</taxon>
        <taxon>Gammaproteobacteria</taxon>
        <taxon>Aeromonadales</taxon>
        <taxon>Aeromonadaceae</taxon>
        <taxon>Oceanisphaera</taxon>
    </lineage>
</organism>
<feature type="transmembrane region" description="Helical" evidence="4">
    <location>
        <begin position="201"/>
        <end position="224"/>
    </location>
</feature>
<dbReference type="PANTHER" id="PTHR23546">
    <property type="entry name" value="TRANSPORT PROTEIN"/>
    <property type="match status" value="1"/>
</dbReference>
<keyword evidence="3 4" id="KW-0472">Membrane</keyword>
<feature type="transmembrane region" description="Helical" evidence="4">
    <location>
        <begin position="40"/>
        <end position="60"/>
    </location>
</feature>
<feature type="transmembrane region" description="Helical" evidence="4">
    <location>
        <begin position="329"/>
        <end position="349"/>
    </location>
</feature>
<evidence type="ECO:0000313" key="6">
    <source>
        <dbReference type="EMBL" id="PPL14635.1"/>
    </source>
</evidence>
<evidence type="ECO:0000256" key="4">
    <source>
        <dbReference type="SAM" id="Phobius"/>
    </source>
</evidence>
<feature type="transmembrane region" description="Helical" evidence="4">
    <location>
        <begin position="129"/>
        <end position="148"/>
    </location>
</feature>
<reference evidence="7" key="1">
    <citation type="submission" date="2016-11" db="EMBL/GenBank/DDBJ databases">
        <authorList>
            <person name="Sisinthy S."/>
            <person name="Ara S."/>
            <person name="Gundlapally S.R."/>
        </authorList>
    </citation>
    <scope>NUCLEOTIDE SEQUENCE [LARGE SCALE GENOMIC DNA]</scope>
    <source>
        <strain evidence="7">V1-41</strain>
    </source>
</reference>
<name>A0A2P5TIK5_9GAMM</name>
<feature type="transmembrane region" description="Helical" evidence="4">
    <location>
        <begin position="72"/>
        <end position="90"/>
    </location>
</feature>
<dbReference type="InterPro" id="IPR036259">
    <property type="entry name" value="MFS_trans_sf"/>
</dbReference>
<dbReference type="PROSITE" id="PS50850">
    <property type="entry name" value="MFS"/>
    <property type="match status" value="1"/>
</dbReference>
<feature type="domain" description="Major facilitator superfamily (MFS) profile" evidence="5">
    <location>
        <begin position="4"/>
        <end position="377"/>
    </location>
</feature>
<protein>
    <submittedName>
        <fullName evidence="6">MFS transporter</fullName>
    </submittedName>
</protein>
<evidence type="ECO:0000259" key="5">
    <source>
        <dbReference type="PROSITE" id="PS50850"/>
    </source>
</evidence>
<gene>
    <name evidence="6" type="ORF">UN63_15130</name>
</gene>
<proteinExistence type="predicted"/>
<dbReference type="OrthoDB" id="65739at2"/>
<feature type="transmembrane region" description="Helical" evidence="4">
    <location>
        <begin position="160"/>
        <end position="180"/>
    </location>
</feature>
<dbReference type="AlphaFoldDB" id="A0A2P5TIK5"/>
<dbReference type="RefSeq" id="WP_104488127.1">
    <property type="nucleotide sequence ID" value="NZ_BMYB01000001.1"/>
</dbReference>
<keyword evidence="7" id="KW-1185">Reference proteome</keyword>
<evidence type="ECO:0000256" key="3">
    <source>
        <dbReference type="ARBA" id="ARBA00023136"/>
    </source>
</evidence>
<comment type="caution">
    <text evidence="6">The sequence shown here is derived from an EMBL/GenBank/DDBJ whole genome shotgun (WGS) entry which is preliminary data.</text>
</comment>
<keyword evidence="1 4" id="KW-0812">Transmembrane</keyword>
<dbReference type="Proteomes" id="UP000242231">
    <property type="component" value="Unassembled WGS sequence"/>
</dbReference>
<keyword evidence="2 4" id="KW-1133">Transmembrane helix</keyword>
<feature type="transmembrane region" description="Helical" evidence="4">
    <location>
        <begin position="96"/>
        <end position="117"/>
    </location>
</feature>
<dbReference type="Gene3D" id="1.20.1250.20">
    <property type="entry name" value="MFS general substrate transporter like domains"/>
    <property type="match status" value="2"/>
</dbReference>
<feature type="transmembrane region" description="Helical" evidence="4">
    <location>
        <begin position="230"/>
        <end position="250"/>
    </location>
</feature>